<feature type="transmembrane region" description="Helical" evidence="25">
    <location>
        <begin position="344"/>
        <end position="365"/>
    </location>
</feature>
<dbReference type="STRING" id="1678841.TBC1_12700"/>
<evidence type="ECO:0000256" key="25">
    <source>
        <dbReference type="SAM" id="Phobius"/>
    </source>
</evidence>
<evidence type="ECO:0000256" key="20">
    <source>
        <dbReference type="ARBA" id="ARBA00044924"/>
    </source>
</evidence>
<comment type="catalytic activity">
    <reaction evidence="13">
        <text>L-alpha-aminoacyl-L-lysine(out) = L-alpha-aminoacyl-L-lysine(in)</text>
        <dbReference type="Rhea" id="RHEA:79383"/>
        <dbReference type="ChEBI" id="CHEBI:229966"/>
    </reaction>
</comment>
<comment type="catalytic activity">
    <reaction evidence="14">
        <text>L-aspartyl-L-lysine(out) = L-aspartyl-L-lysine(in)</text>
        <dbReference type="Rhea" id="RHEA:79411"/>
        <dbReference type="ChEBI" id="CHEBI:229953"/>
    </reaction>
</comment>
<dbReference type="InterPro" id="IPR036259">
    <property type="entry name" value="MFS_trans_sf"/>
</dbReference>
<dbReference type="Proteomes" id="UP000053091">
    <property type="component" value="Unassembled WGS sequence"/>
</dbReference>
<feature type="transmembrane region" description="Helical" evidence="25">
    <location>
        <begin position="198"/>
        <end position="218"/>
    </location>
</feature>
<proteinExistence type="inferred from homology"/>
<keyword evidence="7" id="KW-0458">Lysosome</keyword>
<dbReference type="PATRIC" id="fig|1678841.3.peg.3448"/>
<dbReference type="InterPro" id="IPR020846">
    <property type="entry name" value="MFS_dom"/>
</dbReference>
<dbReference type="Pfam" id="PF07690">
    <property type="entry name" value="MFS_1"/>
    <property type="match status" value="1"/>
</dbReference>
<comment type="catalytic activity">
    <reaction evidence="10">
        <text>L-alpha-aminoacyl-L-arginine(out) = L-alpha-aminoacyl-L-arginine(in)</text>
        <dbReference type="Rhea" id="RHEA:79367"/>
        <dbReference type="ChEBI" id="CHEBI:229968"/>
    </reaction>
</comment>
<evidence type="ECO:0000256" key="22">
    <source>
        <dbReference type="ARBA" id="ARBA00045018"/>
    </source>
</evidence>
<feature type="domain" description="Major facilitator superfamily (MFS) profile" evidence="26">
    <location>
        <begin position="19"/>
        <end position="454"/>
    </location>
</feature>
<keyword evidence="4 25" id="KW-0812">Transmembrane</keyword>
<evidence type="ECO:0000256" key="16">
    <source>
        <dbReference type="ARBA" id="ARBA00044900"/>
    </source>
</evidence>
<dbReference type="EMBL" id="DF968183">
    <property type="protein sequence ID" value="GAP44886.1"/>
    <property type="molecule type" value="Genomic_DNA"/>
</dbReference>
<organism evidence="27">
    <name type="scientific">Lentimicrobium saccharophilum</name>
    <dbReference type="NCBI Taxonomy" id="1678841"/>
    <lineage>
        <taxon>Bacteria</taxon>
        <taxon>Pseudomonadati</taxon>
        <taxon>Bacteroidota</taxon>
        <taxon>Bacteroidia</taxon>
        <taxon>Bacteroidales</taxon>
        <taxon>Lentimicrobiaceae</taxon>
        <taxon>Lentimicrobium</taxon>
    </lineage>
</organism>
<evidence type="ECO:0000256" key="2">
    <source>
        <dbReference type="ARBA" id="ARBA00008335"/>
    </source>
</evidence>
<evidence type="ECO:0000256" key="9">
    <source>
        <dbReference type="ARBA" id="ARBA00044878"/>
    </source>
</evidence>
<feature type="transmembrane region" description="Helical" evidence="25">
    <location>
        <begin position="165"/>
        <end position="186"/>
    </location>
</feature>
<keyword evidence="6 25" id="KW-0472">Membrane</keyword>
<dbReference type="AlphaFoldDB" id="A0A0S7C5V3"/>
<evidence type="ECO:0000256" key="8">
    <source>
        <dbReference type="ARBA" id="ARBA00044876"/>
    </source>
</evidence>
<evidence type="ECO:0000256" key="11">
    <source>
        <dbReference type="ARBA" id="ARBA00044884"/>
    </source>
</evidence>
<feature type="transmembrane region" description="Helical" evidence="25">
    <location>
        <begin position="253"/>
        <end position="271"/>
    </location>
</feature>
<reference evidence="27" key="1">
    <citation type="journal article" date="2015" name="Genome Announc.">
        <title>Draft Genome Sequence of Bacteroidales Strain TBC1, a Novel Isolate from a Methanogenic Wastewater Treatment System.</title>
        <authorList>
            <person name="Tourlousse D.M."/>
            <person name="Matsuura N."/>
            <person name="Sun L."/>
            <person name="Toyonaga M."/>
            <person name="Kuroda K."/>
            <person name="Ohashi A."/>
            <person name="Cruz R."/>
            <person name="Yamaguchi T."/>
            <person name="Sekiguchi Y."/>
        </authorList>
    </citation>
    <scope>NUCLEOTIDE SEQUENCE [LARGE SCALE GENOMIC DNA]</scope>
    <source>
        <strain evidence="27">TBC1</strain>
    </source>
</reference>
<evidence type="ECO:0000256" key="4">
    <source>
        <dbReference type="ARBA" id="ARBA00022692"/>
    </source>
</evidence>
<dbReference type="InterPro" id="IPR052187">
    <property type="entry name" value="MFSD1"/>
</dbReference>
<comment type="catalytic activity">
    <reaction evidence="12">
        <text>L-lysyl-L-alpha-amino acid(out) = L-lysyl-L-alpha-amino acid(in)</text>
        <dbReference type="Rhea" id="RHEA:79387"/>
        <dbReference type="ChEBI" id="CHEBI:229965"/>
    </reaction>
</comment>
<evidence type="ECO:0000259" key="26">
    <source>
        <dbReference type="PROSITE" id="PS50850"/>
    </source>
</evidence>
<dbReference type="RefSeq" id="WP_062044816.1">
    <property type="nucleotide sequence ID" value="NZ_DF968183.1"/>
</dbReference>
<dbReference type="GO" id="GO:0022857">
    <property type="term" value="F:transmembrane transporter activity"/>
    <property type="evidence" value="ECO:0007669"/>
    <property type="project" value="InterPro"/>
</dbReference>
<evidence type="ECO:0000256" key="14">
    <source>
        <dbReference type="ARBA" id="ARBA00044898"/>
    </source>
</evidence>
<feature type="transmembrane region" description="Helical" evidence="25">
    <location>
        <begin position="86"/>
        <end position="105"/>
    </location>
</feature>
<feature type="transmembrane region" description="Helical" evidence="25">
    <location>
        <begin position="386"/>
        <end position="406"/>
    </location>
</feature>
<dbReference type="PANTHER" id="PTHR23512:SF3">
    <property type="entry name" value="MAJOR FACILITATOR SUPERFAMILY DOMAIN-CONTAINING PROTEIN 1"/>
    <property type="match status" value="1"/>
</dbReference>
<feature type="transmembrane region" description="Helical" evidence="25">
    <location>
        <begin position="14"/>
        <end position="34"/>
    </location>
</feature>
<evidence type="ECO:0000313" key="27">
    <source>
        <dbReference type="EMBL" id="GAP44886.1"/>
    </source>
</evidence>
<protein>
    <recommendedName>
        <fullName evidence="21">Lysosomal dipeptide transporter MFSD1</fullName>
    </recommendedName>
    <alternativeName>
        <fullName evidence="22">Major facilitator superfamily domain-containing protein 1</fullName>
    </alternativeName>
</protein>
<comment type="catalytic activity">
    <reaction evidence="20">
        <text>L-lysyl-glycine(out) = L-lysyl-glycine(in)</text>
        <dbReference type="Rhea" id="RHEA:79407"/>
        <dbReference type="ChEBI" id="CHEBI:191202"/>
    </reaction>
</comment>
<comment type="similarity">
    <text evidence="2">Belongs to the major facilitator superfamily.</text>
</comment>
<comment type="catalytic activity">
    <reaction evidence="8">
        <text>L-lysyl-L-alanine(out) = L-lysyl-L-alanine(in)</text>
        <dbReference type="Rhea" id="RHEA:79399"/>
        <dbReference type="ChEBI" id="CHEBI:229954"/>
    </reaction>
</comment>
<comment type="catalytic activity">
    <reaction evidence="11">
        <text>L-alpha-aminoacyl-L-histidine(out) = L-alpha-aminoacyl-L-histidine(in)</text>
        <dbReference type="Rhea" id="RHEA:79375"/>
        <dbReference type="ChEBI" id="CHEBI:229967"/>
    </reaction>
</comment>
<feature type="transmembrane region" description="Helical" evidence="25">
    <location>
        <begin position="433"/>
        <end position="452"/>
    </location>
</feature>
<evidence type="ECO:0000256" key="17">
    <source>
        <dbReference type="ARBA" id="ARBA00044903"/>
    </source>
</evidence>
<keyword evidence="28" id="KW-1185">Reference proteome</keyword>
<dbReference type="PANTHER" id="PTHR23512">
    <property type="entry name" value="MAJOR FACILITATOR SUPERFAMILY DOMAIN-CONTAINING PROTEIN 1"/>
    <property type="match status" value="1"/>
</dbReference>
<feature type="transmembrane region" description="Helical" evidence="25">
    <location>
        <begin position="291"/>
        <end position="312"/>
    </location>
</feature>
<feature type="transmembrane region" description="Helical" evidence="25">
    <location>
        <begin position="319"/>
        <end position="338"/>
    </location>
</feature>
<accession>A0A0S7C5V3</accession>
<gene>
    <name evidence="27" type="ORF">TBC1_12700</name>
</gene>
<evidence type="ECO:0000256" key="10">
    <source>
        <dbReference type="ARBA" id="ARBA00044881"/>
    </source>
</evidence>
<comment type="subunit">
    <text evidence="24">Homodimer. Interacts with lysosomal protein GLMP (via lumenal domain); the interaction starts while both proteins are still in the endoplasmic reticulum and is required for stabilization of MFSD1 in lysosomes but has no direct effect on its targeting to lysosomes or transporter activity.</text>
</comment>
<keyword evidence="3" id="KW-0813">Transport</keyword>
<dbReference type="SUPFAM" id="SSF103473">
    <property type="entry name" value="MFS general substrate transporter"/>
    <property type="match status" value="1"/>
</dbReference>
<evidence type="ECO:0000256" key="24">
    <source>
        <dbReference type="ARBA" id="ARBA00046376"/>
    </source>
</evidence>
<keyword evidence="5 25" id="KW-1133">Transmembrane helix</keyword>
<comment type="catalytic activity">
    <reaction evidence="15">
        <text>L-arginyl-L-alpha-amino acid(out) = L-arginyl-L-alpha-amino acid(in)</text>
        <dbReference type="Rhea" id="RHEA:79371"/>
        <dbReference type="ChEBI" id="CHEBI:84315"/>
    </reaction>
</comment>
<evidence type="ECO:0000256" key="13">
    <source>
        <dbReference type="ARBA" id="ARBA00044893"/>
    </source>
</evidence>
<comment type="catalytic activity">
    <reaction evidence="17">
        <text>L-arginyl-glycine(out) = L-arginyl-glycine(in)</text>
        <dbReference type="Rhea" id="RHEA:79391"/>
        <dbReference type="ChEBI" id="CHEBI:229955"/>
    </reaction>
</comment>
<comment type="catalytic activity">
    <reaction evidence="19">
        <text>L-alanyl-L-lysine(out) = L-alanyl-L-lysine(in)</text>
        <dbReference type="Rhea" id="RHEA:79415"/>
        <dbReference type="ChEBI" id="CHEBI:192470"/>
    </reaction>
</comment>
<comment type="catalytic activity">
    <reaction evidence="16">
        <text>L-lysyl-L-lysine(out) = L-lysyl-L-lysine(in)</text>
        <dbReference type="Rhea" id="RHEA:79403"/>
        <dbReference type="ChEBI" id="CHEBI:229956"/>
    </reaction>
</comment>
<dbReference type="PROSITE" id="PS50850">
    <property type="entry name" value="MFS"/>
    <property type="match status" value="1"/>
</dbReference>
<comment type="catalytic activity">
    <reaction evidence="18">
        <text>L-histidyl-L-alpha-amino acid(out) = L-histidyl-L-alpha-amino acid(in)</text>
        <dbReference type="Rhea" id="RHEA:79379"/>
        <dbReference type="ChEBI" id="CHEBI:229964"/>
    </reaction>
</comment>
<evidence type="ECO:0000256" key="12">
    <source>
        <dbReference type="ARBA" id="ARBA00044891"/>
    </source>
</evidence>
<evidence type="ECO:0000256" key="23">
    <source>
        <dbReference type="ARBA" id="ARBA00045709"/>
    </source>
</evidence>
<evidence type="ECO:0000313" key="28">
    <source>
        <dbReference type="Proteomes" id="UP000053091"/>
    </source>
</evidence>
<dbReference type="GO" id="GO:0005765">
    <property type="term" value="C:lysosomal membrane"/>
    <property type="evidence" value="ECO:0007669"/>
    <property type="project" value="UniProtKB-SubCell"/>
</dbReference>
<dbReference type="InterPro" id="IPR011701">
    <property type="entry name" value="MFS"/>
</dbReference>
<evidence type="ECO:0000256" key="21">
    <source>
        <dbReference type="ARBA" id="ARBA00044985"/>
    </source>
</evidence>
<evidence type="ECO:0000256" key="1">
    <source>
        <dbReference type="ARBA" id="ARBA00004155"/>
    </source>
</evidence>
<evidence type="ECO:0000256" key="6">
    <source>
        <dbReference type="ARBA" id="ARBA00023136"/>
    </source>
</evidence>
<dbReference type="Gene3D" id="1.20.1250.20">
    <property type="entry name" value="MFS general substrate transporter like domains"/>
    <property type="match status" value="2"/>
</dbReference>
<dbReference type="OrthoDB" id="1090232at2"/>
<comment type="catalytic activity">
    <reaction evidence="9">
        <text>L-histidyl-glycine(out) = L-histidyl-glycine(in)</text>
        <dbReference type="Rhea" id="RHEA:79395"/>
        <dbReference type="ChEBI" id="CHEBI:229957"/>
    </reaction>
</comment>
<feature type="transmembrane region" description="Helical" evidence="25">
    <location>
        <begin position="117"/>
        <end position="144"/>
    </location>
</feature>
<feature type="transmembrane region" description="Helical" evidence="25">
    <location>
        <begin position="54"/>
        <end position="79"/>
    </location>
</feature>
<evidence type="ECO:0000256" key="19">
    <source>
        <dbReference type="ARBA" id="ARBA00044919"/>
    </source>
</evidence>
<comment type="function">
    <text evidence="23">Lysosomal dipeptide uniporter that selectively exports lysine, arginine or histidine-containing dipeptides with a net positive charge from the lysosome lumen into the cytosol. Could play a role in a specific type of protein O-glycosylation indirectly regulating macrophages migration and tissue invasion. Also essential for liver homeostasis.</text>
</comment>
<evidence type="ECO:0000256" key="18">
    <source>
        <dbReference type="ARBA" id="ARBA00044912"/>
    </source>
</evidence>
<evidence type="ECO:0000256" key="5">
    <source>
        <dbReference type="ARBA" id="ARBA00022989"/>
    </source>
</evidence>
<evidence type="ECO:0000256" key="15">
    <source>
        <dbReference type="ARBA" id="ARBA00044899"/>
    </source>
</evidence>
<evidence type="ECO:0000256" key="3">
    <source>
        <dbReference type="ARBA" id="ARBA00022448"/>
    </source>
</evidence>
<sequence length="467" mass="50759">MKEKAVTLLNESKTARWIALALISTTMFFAYFFVDVVAPLQSMLETDYKWTPEVFGMLGGSEFFLNVFAFFLIFSGVILDKMGIRFTLITAGLTMVIGAGLKFYALTPGFADTGFAAWLGSFITWVPASAKLAFVGFAIFGIGVEMAGITVSKTIVKWFKGKEMALAMGLEMAVARLGVFAVFRLTPIFAENGGPSNSVLWGLVFLCIGFLLFLTYTFMDAKLDKQMGVSKLTTSPEDEFKLSDLKKIFTNPGFLAISALCVLFYSAIFPFQKFATDMLASKLNVDIKSAAAYVSFFPIGAMILTPFIGYFLDVRGKGATMMIYGAVLLTVSHLIFALVPAESFGVVTAILTIVILGTAFSLVPASMWPSLPKIVEDRYLGSAYGAIFWIQNIGLLAVPILIGWALTASNPGVSEQIAAGVEGVKYNYTVPELIFAGFGVLAFILGFVLKFVDKKNGYGLELPNKKK</sequence>
<name>A0A0S7C5V3_9BACT</name>
<comment type="subcellular location">
    <subcellularLocation>
        <location evidence="1">Lysosome membrane</location>
        <topology evidence="1">Multi-pass membrane protein</topology>
    </subcellularLocation>
</comment>
<evidence type="ECO:0000256" key="7">
    <source>
        <dbReference type="ARBA" id="ARBA00023228"/>
    </source>
</evidence>